<feature type="transmembrane region" description="Helical" evidence="1">
    <location>
        <begin position="29"/>
        <end position="48"/>
    </location>
</feature>
<sequence>DKNMIRLGIVIIVAGIVMLFMPIPGAAIALAGLIIIGLGCAPIYPSIIHSTPFNFGADNSQAVIGIQMAFAYVGTTFMPPLFGLIAQYINIGLFPVYILIFTAIMLLTTEVLNNINKDKAYK</sequence>
<protein>
    <submittedName>
        <fullName evidence="2">Transporter, putative fucose permease</fullName>
    </submittedName>
</protein>
<dbReference type="AlphaFoldDB" id="K1UB38"/>
<feature type="non-terminal residue" evidence="2">
    <location>
        <position position="1"/>
    </location>
</feature>
<dbReference type="Gene3D" id="1.20.1250.20">
    <property type="entry name" value="MFS general substrate transporter like domains"/>
    <property type="match status" value="1"/>
</dbReference>
<dbReference type="InterPro" id="IPR036259">
    <property type="entry name" value="MFS_trans_sf"/>
</dbReference>
<dbReference type="EMBL" id="AJWY01001711">
    <property type="protein sequence ID" value="EKC79403.1"/>
    <property type="molecule type" value="Genomic_DNA"/>
</dbReference>
<reference evidence="2" key="1">
    <citation type="journal article" date="2013" name="Environ. Microbiol.">
        <title>Microbiota from the distal guts of lean and obese adolescents exhibit partial functional redundancy besides clear differences in community structure.</title>
        <authorList>
            <person name="Ferrer M."/>
            <person name="Ruiz A."/>
            <person name="Lanza F."/>
            <person name="Haange S.B."/>
            <person name="Oberbach A."/>
            <person name="Till H."/>
            <person name="Bargiela R."/>
            <person name="Campoy C."/>
            <person name="Segura M.T."/>
            <person name="Richter M."/>
            <person name="von Bergen M."/>
            <person name="Seifert J."/>
            <person name="Suarez A."/>
        </authorList>
    </citation>
    <scope>NUCLEOTIDE SEQUENCE</scope>
</reference>
<accession>K1UB38</accession>
<feature type="transmembrane region" description="Helical" evidence="1">
    <location>
        <begin position="7"/>
        <end position="23"/>
    </location>
</feature>
<name>K1UB38_9ZZZZ</name>
<gene>
    <name evidence="2" type="ORF">LEA_02475</name>
</gene>
<organism evidence="2">
    <name type="scientific">human gut metagenome</name>
    <dbReference type="NCBI Taxonomy" id="408170"/>
    <lineage>
        <taxon>unclassified sequences</taxon>
        <taxon>metagenomes</taxon>
        <taxon>organismal metagenomes</taxon>
    </lineage>
</organism>
<dbReference type="SUPFAM" id="SSF103473">
    <property type="entry name" value="MFS general substrate transporter"/>
    <property type="match status" value="1"/>
</dbReference>
<keyword evidence="1" id="KW-1133">Transmembrane helix</keyword>
<feature type="transmembrane region" description="Helical" evidence="1">
    <location>
        <begin position="69"/>
        <end position="88"/>
    </location>
</feature>
<keyword evidence="1" id="KW-0472">Membrane</keyword>
<proteinExistence type="predicted"/>
<evidence type="ECO:0000256" key="1">
    <source>
        <dbReference type="SAM" id="Phobius"/>
    </source>
</evidence>
<comment type="caution">
    <text evidence="2">The sequence shown here is derived from an EMBL/GenBank/DDBJ whole genome shotgun (WGS) entry which is preliminary data.</text>
</comment>
<keyword evidence="1" id="KW-0812">Transmembrane</keyword>
<feature type="transmembrane region" description="Helical" evidence="1">
    <location>
        <begin position="94"/>
        <end position="112"/>
    </location>
</feature>
<evidence type="ECO:0000313" key="2">
    <source>
        <dbReference type="EMBL" id="EKC79403.1"/>
    </source>
</evidence>